<dbReference type="RefSeq" id="WP_061857636.1">
    <property type="nucleotide sequence ID" value="NZ_LTBB01000003.1"/>
</dbReference>
<evidence type="ECO:0000313" key="2">
    <source>
        <dbReference type="Proteomes" id="UP000075374"/>
    </source>
</evidence>
<sequence>MKGELKNFNKDKYPDIFVSLSFGRSGGEGSYAIYSCIGNKIENIFDDEFIMPKYLGSYKV</sequence>
<proteinExistence type="predicted"/>
<reference evidence="1 2" key="1">
    <citation type="submission" date="2016-02" db="EMBL/GenBank/DDBJ databases">
        <title>Genome sequence of Clostridium colicanis DSM 13634.</title>
        <authorList>
            <person name="Poehlein A."/>
            <person name="Daniel R."/>
        </authorList>
    </citation>
    <scope>NUCLEOTIDE SEQUENCE [LARGE SCALE GENOMIC DNA]</scope>
    <source>
        <strain evidence="1 2">DSM 13634</strain>
    </source>
</reference>
<comment type="caution">
    <text evidence="1">The sequence shown here is derived from an EMBL/GenBank/DDBJ whole genome shotgun (WGS) entry which is preliminary data.</text>
</comment>
<name>A0A151APC5_9CLOT</name>
<dbReference type="Proteomes" id="UP000075374">
    <property type="component" value="Unassembled WGS sequence"/>
</dbReference>
<protein>
    <submittedName>
        <fullName evidence="1">Uncharacterized protein</fullName>
    </submittedName>
</protein>
<gene>
    <name evidence="1" type="ORF">CLCOL_07140</name>
</gene>
<keyword evidence="2" id="KW-1185">Reference proteome</keyword>
<accession>A0A151APC5</accession>
<dbReference type="AlphaFoldDB" id="A0A151APC5"/>
<organism evidence="1 2">
    <name type="scientific">Clostridium colicanis DSM 13634</name>
    <dbReference type="NCBI Taxonomy" id="1121305"/>
    <lineage>
        <taxon>Bacteria</taxon>
        <taxon>Bacillati</taxon>
        <taxon>Bacillota</taxon>
        <taxon>Clostridia</taxon>
        <taxon>Eubacteriales</taxon>
        <taxon>Clostridiaceae</taxon>
        <taxon>Clostridium</taxon>
    </lineage>
</organism>
<dbReference type="PATRIC" id="fig|1121305.3.peg.723"/>
<evidence type="ECO:0000313" key="1">
    <source>
        <dbReference type="EMBL" id="KYH29483.1"/>
    </source>
</evidence>
<dbReference type="STRING" id="1121305.CLCOL_07140"/>
<dbReference type="EMBL" id="LTBB01000003">
    <property type="protein sequence ID" value="KYH29483.1"/>
    <property type="molecule type" value="Genomic_DNA"/>
</dbReference>